<organism evidence="11 12">
    <name type="scientific">Bryocella elongata</name>
    <dbReference type="NCBI Taxonomy" id="863522"/>
    <lineage>
        <taxon>Bacteria</taxon>
        <taxon>Pseudomonadati</taxon>
        <taxon>Acidobacteriota</taxon>
        <taxon>Terriglobia</taxon>
        <taxon>Terriglobales</taxon>
        <taxon>Acidobacteriaceae</taxon>
        <taxon>Bryocella</taxon>
    </lineage>
</organism>
<evidence type="ECO:0000256" key="2">
    <source>
        <dbReference type="ARBA" id="ARBA00004613"/>
    </source>
</evidence>
<dbReference type="EMBL" id="FNVA01000001">
    <property type="protein sequence ID" value="SEF63327.1"/>
    <property type="molecule type" value="Genomic_DNA"/>
</dbReference>
<dbReference type="GO" id="GO:0044780">
    <property type="term" value="P:bacterial-type flagellum assembly"/>
    <property type="evidence" value="ECO:0007669"/>
    <property type="project" value="InterPro"/>
</dbReference>
<evidence type="ECO:0000313" key="12">
    <source>
        <dbReference type="Proteomes" id="UP000236728"/>
    </source>
</evidence>
<dbReference type="Proteomes" id="UP000236728">
    <property type="component" value="Unassembled WGS sequence"/>
</dbReference>
<comment type="similarity">
    <text evidence="3 7">Belongs to the flagella basal body rod proteins family.</text>
</comment>
<feature type="domain" description="Flagellar hook-associated protein FlgK helical" evidence="10">
    <location>
        <begin position="94"/>
        <end position="319"/>
    </location>
</feature>
<protein>
    <recommendedName>
        <fullName evidence="4 7">Flagellar hook-associated protein 1</fullName>
        <shortName evidence="7">HAP1</shortName>
    </recommendedName>
</protein>
<evidence type="ECO:0000256" key="4">
    <source>
        <dbReference type="ARBA" id="ARBA00016244"/>
    </source>
</evidence>
<dbReference type="InterPro" id="IPR053927">
    <property type="entry name" value="FlgK_helical"/>
</dbReference>
<dbReference type="NCBIfam" id="TIGR02492">
    <property type="entry name" value="flgK_ends"/>
    <property type="match status" value="1"/>
</dbReference>
<keyword evidence="11" id="KW-0282">Flagellum</keyword>
<dbReference type="Pfam" id="PF06429">
    <property type="entry name" value="Flg_bbr_C"/>
    <property type="match status" value="1"/>
</dbReference>
<feature type="domain" description="Flagellar basal body rod protein N-terminal" evidence="8">
    <location>
        <begin position="7"/>
        <end position="37"/>
    </location>
</feature>
<dbReference type="Pfam" id="PF00460">
    <property type="entry name" value="Flg_bb_rod"/>
    <property type="match status" value="1"/>
</dbReference>
<dbReference type="PANTHER" id="PTHR30033:SF1">
    <property type="entry name" value="FLAGELLAR HOOK-ASSOCIATED PROTEIN 1"/>
    <property type="match status" value="1"/>
</dbReference>
<dbReference type="GO" id="GO:0009424">
    <property type="term" value="C:bacterial-type flagellum hook"/>
    <property type="evidence" value="ECO:0007669"/>
    <property type="project" value="UniProtKB-UniRule"/>
</dbReference>
<dbReference type="InterPro" id="IPR001444">
    <property type="entry name" value="Flag_bb_rod_N"/>
</dbReference>
<name>A0A1H5TMT8_9BACT</name>
<evidence type="ECO:0000259" key="10">
    <source>
        <dbReference type="Pfam" id="PF22638"/>
    </source>
</evidence>
<keyword evidence="5 7" id="KW-0964">Secreted</keyword>
<dbReference type="GO" id="GO:0005198">
    <property type="term" value="F:structural molecule activity"/>
    <property type="evidence" value="ECO:0007669"/>
    <property type="project" value="UniProtKB-UniRule"/>
</dbReference>
<dbReference type="AlphaFoldDB" id="A0A1H5TMT8"/>
<evidence type="ECO:0000256" key="1">
    <source>
        <dbReference type="ARBA" id="ARBA00004365"/>
    </source>
</evidence>
<dbReference type="PANTHER" id="PTHR30033">
    <property type="entry name" value="FLAGELLAR HOOK-ASSOCIATED PROTEIN 1"/>
    <property type="match status" value="1"/>
</dbReference>
<dbReference type="InterPro" id="IPR010930">
    <property type="entry name" value="Flg_bb/hook_C_dom"/>
</dbReference>
<keyword evidence="12" id="KW-1185">Reference proteome</keyword>
<dbReference type="RefSeq" id="WP_103931549.1">
    <property type="nucleotide sequence ID" value="NZ_FNVA01000001.1"/>
</dbReference>
<comment type="subcellular location">
    <subcellularLocation>
        <location evidence="1 7">Bacterial flagellum</location>
    </subcellularLocation>
    <subcellularLocation>
        <location evidence="2 7">Secreted</location>
    </subcellularLocation>
</comment>
<proteinExistence type="inferred from homology"/>
<evidence type="ECO:0000259" key="9">
    <source>
        <dbReference type="Pfam" id="PF06429"/>
    </source>
</evidence>
<dbReference type="InterPro" id="IPR002371">
    <property type="entry name" value="FlgK"/>
</dbReference>
<sequence length="457" mass="46240">MSLTSSLNVATGSLMAADGALQIVNNNIANANTPGYTRQTAQMEEGPTSVVDGQTLGGGVNFDGYQSVRDELLQSQVEQQTQAQSSADAQSTSLTQIEQVFTTSTSDIGTEMSGLFSSISSLSTAPTNSSDRQAVLSAAQNLATSFNTASQQLTSIQGGLNTQVTQDVSQINQLTQQIAALNPQIEAENNHGQDAGTLQDQQDQLVLQLSKLANVSSTKSSNGTTLTIGNAVVVSGAKSYALSASTGTGGNAVIKDSNGTDVTSTITGGDLGGTLTMQQATIPAVLGQLDSLANEVGQAFNAAQAEGTDQNGNTGTAMFSLPSTVSGSAAGISLALTSTTQIAASSTGASGSNGNLANFTAIQTNALASGSTPGNTYANLVYQVGQLSANATTASSAAQSSLLSLNTQLSSVSGVSIDQETTSLMQYQQQYEAAARVVSTIQSLFQVTISMGTASAA</sequence>
<evidence type="ECO:0000256" key="3">
    <source>
        <dbReference type="ARBA" id="ARBA00009677"/>
    </source>
</evidence>
<gene>
    <name evidence="7" type="primary">flgK</name>
    <name evidence="11" type="ORF">SAMN05421819_0649</name>
</gene>
<feature type="domain" description="Flagellar basal-body/hook protein C-terminal" evidence="9">
    <location>
        <begin position="412"/>
        <end position="451"/>
    </location>
</feature>
<dbReference type="SUPFAM" id="SSF64518">
    <property type="entry name" value="Phase 1 flagellin"/>
    <property type="match status" value="1"/>
</dbReference>
<evidence type="ECO:0000313" key="11">
    <source>
        <dbReference type="EMBL" id="SEF63327.1"/>
    </source>
</evidence>
<dbReference type="PRINTS" id="PR01005">
    <property type="entry name" value="FLGHOOKAP1"/>
</dbReference>
<accession>A0A1H5TMT8</accession>
<evidence type="ECO:0000256" key="5">
    <source>
        <dbReference type="ARBA" id="ARBA00022525"/>
    </source>
</evidence>
<reference evidence="11 12" key="1">
    <citation type="submission" date="2016-10" db="EMBL/GenBank/DDBJ databases">
        <authorList>
            <person name="de Groot N.N."/>
        </authorList>
    </citation>
    <scope>NUCLEOTIDE SEQUENCE [LARGE SCALE GENOMIC DNA]</scope>
    <source>
        <strain evidence="11 12">DSM 22489</strain>
    </source>
</reference>
<keyword evidence="6 7" id="KW-0975">Bacterial flagellum</keyword>
<evidence type="ECO:0000256" key="7">
    <source>
        <dbReference type="RuleBase" id="RU362065"/>
    </source>
</evidence>
<keyword evidence="11" id="KW-0969">Cilium</keyword>
<dbReference type="OrthoDB" id="9802553at2"/>
<evidence type="ECO:0000259" key="8">
    <source>
        <dbReference type="Pfam" id="PF00460"/>
    </source>
</evidence>
<dbReference type="GO" id="GO:0005576">
    <property type="term" value="C:extracellular region"/>
    <property type="evidence" value="ECO:0007669"/>
    <property type="project" value="UniProtKB-SubCell"/>
</dbReference>
<dbReference type="Pfam" id="PF22638">
    <property type="entry name" value="FlgK_D1"/>
    <property type="match status" value="1"/>
</dbReference>
<keyword evidence="11" id="KW-0966">Cell projection</keyword>
<evidence type="ECO:0000256" key="6">
    <source>
        <dbReference type="ARBA" id="ARBA00023143"/>
    </source>
</evidence>